<dbReference type="GO" id="GO:0019799">
    <property type="term" value="F:tubulin N-acetyltransferase activity"/>
    <property type="evidence" value="ECO:0007669"/>
    <property type="project" value="UniProtKB-UniRule"/>
</dbReference>
<feature type="binding site" evidence="3">
    <location>
        <begin position="149"/>
        <end position="158"/>
    </location>
    <ligand>
        <name>acetyl-CoA</name>
        <dbReference type="ChEBI" id="CHEBI:57288"/>
    </ligand>
</feature>
<dbReference type="GO" id="GO:0070507">
    <property type="term" value="P:regulation of microtubule cytoskeleton organization"/>
    <property type="evidence" value="ECO:0007669"/>
    <property type="project" value="UniProtKB-UniRule"/>
</dbReference>
<sequence>MNQLPTNNHTEKMDNVEIKKYTRDDLLYLRNYHLSLFWKLERDVEEIGLLSSAEQHLSDILTSLTNIVDNNHTLYCLIHQDELIGILKIGVKKLYLYNQNELHCEQCACLLDFYILKKFQNRGLGIELFNFMLRDNSITPSSLCYDNPSYKLQNFLKKYFSPCNLIKQPNNFVIFSGYFRRQEKTTKIEK</sequence>
<evidence type="ECO:0000256" key="2">
    <source>
        <dbReference type="ARBA" id="ARBA00023315"/>
    </source>
</evidence>
<dbReference type="Proteomes" id="UP000195521">
    <property type="component" value="Unassembled WGS sequence"/>
</dbReference>
<dbReference type="SUPFAM" id="SSF55729">
    <property type="entry name" value="Acyl-CoA N-acyltransferases (Nat)"/>
    <property type="match status" value="1"/>
</dbReference>
<comment type="similarity">
    <text evidence="3">Belongs to the acetyltransferase ATAT1 family.</text>
</comment>
<evidence type="ECO:0000313" key="5">
    <source>
        <dbReference type="EMBL" id="GAW80312.1"/>
    </source>
</evidence>
<dbReference type="EC" id="2.3.1.108" evidence="3"/>
<keyword evidence="2 3" id="KW-0012">Acyltransferase</keyword>
<comment type="caution">
    <text evidence="5">The sequence shown here is derived from an EMBL/GenBank/DDBJ whole genome shotgun (WGS) entry which is preliminary data.</text>
</comment>
<dbReference type="AlphaFoldDB" id="A0A1Y1JHS4"/>
<keyword evidence="6" id="KW-1185">Reference proteome</keyword>
<reference evidence="6" key="1">
    <citation type="submission" date="2017-04" db="EMBL/GenBank/DDBJ databases">
        <title>Plasmodium gonderi genome.</title>
        <authorList>
            <person name="Arisue N."/>
            <person name="Honma H."/>
            <person name="Kawai S."/>
            <person name="Tougan T."/>
            <person name="Tanabe K."/>
            <person name="Horii T."/>
        </authorList>
    </citation>
    <scope>NUCLEOTIDE SEQUENCE [LARGE SCALE GENOMIC DNA]</scope>
    <source>
        <strain evidence="6">ATCC 30045</strain>
    </source>
</reference>
<comment type="function">
    <text evidence="3">Specifically acetylates 'Lys-40' in alpha-tubulin on the lumenal side of microtubules. Promotes microtubule destabilization and accelerates microtubule dynamics; this activity may be independent of acetylation activity. Acetylates alpha-tubulin with a slow enzymatic rate, due to a catalytic site that is not optimized for acetyl transfer. Enters the microtubule through each end and diffuses quickly throughout the lumen of microtubules. Acetylates only long/old microtubules because of its slow acetylation rate since it does not have time to act on dynamically unstable microtubules before the enzyme is released.</text>
</comment>
<accession>A0A1Y1JHS4</accession>
<keyword evidence="1 3" id="KW-0808">Transferase</keyword>
<feature type="site" description="Crucial for catalytic activity" evidence="3">
    <location>
        <position position="55"/>
    </location>
</feature>
<dbReference type="EMBL" id="BDQF01000008">
    <property type="protein sequence ID" value="GAW80312.1"/>
    <property type="molecule type" value="Genomic_DNA"/>
</dbReference>
<comment type="catalytic activity">
    <reaction evidence="3">
        <text>L-lysyl-[alpha-tubulin] + acetyl-CoA = N(6)-acetyl-L-lysyl-[alpha-tubulin] + CoA + H(+)</text>
        <dbReference type="Rhea" id="RHEA:15277"/>
        <dbReference type="Rhea" id="RHEA-COMP:11278"/>
        <dbReference type="Rhea" id="RHEA-COMP:11279"/>
        <dbReference type="ChEBI" id="CHEBI:15378"/>
        <dbReference type="ChEBI" id="CHEBI:29969"/>
        <dbReference type="ChEBI" id="CHEBI:57287"/>
        <dbReference type="ChEBI" id="CHEBI:57288"/>
        <dbReference type="ChEBI" id="CHEBI:61930"/>
        <dbReference type="EC" id="2.3.1.108"/>
    </reaction>
</comment>
<gene>
    <name evidence="5" type="ORF">PGO_072270</name>
</gene>
<dbReference type="GO" id="GO:0005874">
    <property type="term" value="C:microtubule"/>
    <property type="evidence" value="ECO:0007669"/>
    <property type="project" value="InterPro"/>
</dbReference>
<dbReference type="PROSITE" id="PS51730">
    <property type="entry name" value="GNAT_ATAT"/>
    <property type="match status" value="1"/>
</dbReference>
<comment type="caution">
    <text evidence="3">Lacks conserved residue(s) required for the propagation of feature annotation.</text>
</comment>
<name>A0A1Y1JHS4_PLAGO</name>
<dbReference type="InterPro" id="IPR016181">
    <property type="entry name" value="Acyl_CoA_acyltransferase"/>
</dbReference>
<proteinExistence type="inferred from homology"/>
<dbReference type="RefSeq" id="XP_028542901.1">
    <property type="nucleotide sequence ID" value="XM_028687100.1"/>
</dbReference>
<evidence type="ECO:0000313" key="6">
    <source>
        <dbReference type="Proteomes" id="UP000195521"/>
    </source>
</evidence>
<organism evidence="5 6">
    <name type="scientific">Plasmodium gonderi</name>
    <dbReference type="NCBI Taxonomy" id="77519"/>
    <lineage>
        <taxon>Eukaryota</taxon>
        <taxon>Sar</taxon>
        <taxon>Alveolata</taxon>
        <taxon>Apicomplexa</taxon>
        <taxon>Aconoidasida</taxon>
        <taxon>Haemosporida</taxon>
        <taxon>Plasmodiidae</taxon>
        <taxon>Plasmodium</taxon>
        <taxon>Plasmodium (Plasmodium)</taxon>
    </lineage>
</organism>
<dbReference type="Gene3D" id="3.40.630.30">
    <property type="match status" value="1"/>
</dbReference>
<dbReference type="InterPro" id="IPR038746">
    <property type="entry name" value="Atat"/>
</dbReference>
<dbReference type="PANTHER" id="PTHR12327:SF0">
    <property type="entry name" value="ALPHA-TUBULIN N-ACETYLTRANSFERASE 1"/>
    <property type="match status" value="1"/>
</dbReference>
<dbReference type="InterPro" id="IPR007965">
    <property type="entry name" value="GNAT_ATAT"/>
</dbReference>
<evidence type="ECO:0000256" key="1">
    <source>
        <dbReference type="ARBA" id="ARBA00022679"/>
    </source>
</evidence>
<feature type="domain" description="N-acetyltransferase" evidence="4">
    <location>
        <begin position="1"/>
        <end position="179"/>
    </location>
</feature>
<dbReference type="Pfam" id="PF05301">
    <property type="entry name" value="Acetyltransf_16"/>
    <property type="match status" value="1"/>
</dbReference>
<evidence type="ECO:0000259" key="4">
    <source>
        <dbReference type="PROSITE" id="PS51730"/>
    </source>
</evidence>
<evidence type="ECO:0000256" key="3">
    <source>
        <dbReference type="HAMAP-Rule" id="MF_03130"/>
    </source>
</evidence>
<dbReference type="OrthoDB" id="447510at2759"/>
<dbReference type="PANTHER" id="PTHR12327">
    <property type="entry name" value="ALPHA-TUBULIN N-ACETYLTRANSFERASE 1"/>
    <property type="match status" value="1"/>
</dbReference>
<dbReference type="HAMAP" id="MF_03130">
    <property type="entry name" value="mec17"/>
    <property type="match status" value="1"/>
</dbReference>
<dbReference type="GeneID" id="39747025"/>
<dbReference type="OMA" id="IKQPNNF"/>
<protein>
    <recommendedName>
        <fullName evidence="3">Alpha-tubulin N-acetyltransferase</fullName>
        <shortName evidence="3">Alpha-TAT</shortName>
        <shortName evidence="3">TAT</shortName>
        <ecNumber evidence="3">2.3.1.108</ecNumber>
    </recommendedName>
    <alternativeName>
        <fullName evidence="3">Acetyltransferase mec-17 homolog</fullName>
    </alternativeName>
</protein>